<evidence type="ECO:0000256" key="1">
    <source>
        <dbReference type="ARBA" id="ARBA00022460"/>
    </source>
</evidence>
<sequence>MMIVVVLALVAVACAVPVTELPEKELELKQAYVEPIKIIRSEEHRDPEGGYNFSYETANGINQNENGELKTVPDEDNKPHTVIVVRGAYSYTDKDGKVQSITYSADEKGFHAEGDSIPTIAPSRR</sequence>
<protein>
    <submittedName>
        <fullName evidence="6">(apollo) hypothetical protein</fullName>
    </submittedName>
</protein>
<keyword evidence="7" id="KW-1185">Reference proteome</keyword>
<dbReference type="AlphaFoldDB" id="A0A8S3XET6"/>
<dbReference type="GO" id="GO:0062129">
    <property type="term" value="C:chitin-based extracellular matrix"/>
    <property type="evidence" value="ECO:0007669"/>
    <property type="project" value="TreeGrafter"/>
</dbReference>
<evidence type="ECO:0000313" key="6">
    <source>
        <dbReference type="EMBL" id="CAG5021335.1"/>
    </source>
</evidence>
<dbReference type="PROSITE" id="PS00233">
    <property type="entry name" value="CHIT_BIND_RR_1"/>
    <property type="match status" value="1"/>
</dbReference>
<feature type="compositionally biased region" description="Polar residues" evidence="4">
    <location>
        <begin position="54"/>
        <end position="66"/>
    </location>
</feature>
<dbReference type="InterPro" id="IPR000618">
    <property type="entry name" value="Insect_cuticle"/>
</dbReference>
<organism evidence="6 7">
    <name type="scientific">Parnassius apollo</name>
    <name type="common">Apollo butterfly</name>
    <name type="synonym">Papilio apollo</name>
    <dbReference type="NCBI Taxonomy" id="110799"/>
    <lineage>
        <taxon>Eukaryota</taxon>
        <taxon>Metazoa</taxon>
        <taxon>Ecdysozoa</taxon>
        <taxon>Arthropoda</taxon>
        <taxon>Hexapoda</taxon>
        <taxon>Insecta</taxon>
        <taxon>Pterygota</taxon>
        <taxon>Neoptera</taxon>
        <taxon>Endopterygota</taxon>
        <taxon>Lepidoptera</taxon>
        <taxon>Glossata</taxon>
        <taxon>Ditrysia</taxon>
        <taxon>Papilionoidea</taxon>
        <taxon>Papilionidae</taxon>
        <taxon>Parnassiinae</taxon>
        <taxon>Parnassini</taxon>
        <taxon>Parnassius</taxon>
        <taxon>Parnassius</taxon>
    </lineage>
</organism>
<feature type="compositionally biased region" description="Basic and acidic residues" evidence="4">
    <location>
        <begin position="67"/>
        <end position="77"/>
    </location>
</feature>
<keyword evidence="1 3" id="KW-0193">Cuticle</keyword>
<dbReference type="Pfam" id="PF00379">
    <property type="entry name" value="Chitin_bind_4"/>
    <property type="match status" value="1"/>
</dbReference>
<evidence type="ECO:0000256" key="4">
    <source>
        <dbReference type="SAM" id="MobiDB-lite"/>
    </source>
</evidence>
<dbReference type="GO" id="GO:0008010">
    <property type="term" value="F:structural constituent of chitin-based larval cuticle"/>
    <property type="evidence" value="ECO:0007669"/>
    <property type="project" value="TreeGrafter"/>
</dbReference>
<evidence type="ECO:0000256" key="3">
    <source>
        <dbReference type="PROSITE-ProRule" id="PRU00497"/>
    </source>
</evidence>
<reference evidence="6" key="1">
    <citation type="submission" date="2021-04" db="EMBL/GenBank/DDBJ databases">
        <authorList>
            <person name="Tunstrom K."/>
        </authorList>
    </citation>
    <scope>NUCLEOTIDE SEQUENCE</scope>
</reference>
<dbReference type="InterPro" id="IPR050468">
    <property type="entry name" value="Cuticle_Struct_Prot"/>
</dbReference>
<comment type="caution">
    <text evidence="6">The sequence shown here is derived from an EMBL/GenBank/DDBJ whole genome shotgun (WGS) entry which is preliminary data.</text>
</comment>
<dbReference type="PANTHER" id="PTHR10380">
    <property type="entry name" value="CUTICLE PROTEIN"/>
    <property type="match status" value="1"/>
</dbReference>
<dbReference type="OrthoDB" id="6515429at2759"/>
<feature type="region of interest" description="Disordered" evidence="4">
    <location>
        <begin position="47"/>
        <end position="77"/>
    </location>
</feature>
<proteinExistence type="predicted"/>
<evidence type="ECO:0000256" key="2">
    <source>
        <dbReference type="ARBA" id="ARBA00022729"/>
    </source>
</evidence>
<dbReference type="PANTHER" id="PTHR10380:SF173">
    <property type="entry name" value="CUTICULAR PROTEIN 47EF, ISOFORM C-RELATED"/>
    <property type="match status" value="1"/>
</dbReference>
<dbReference type="Proteomes" id="UP000691718">
    <property type="component" value="Unassembled WGS sequence"/>
</dbReference>
<accession>A0A8S3XET6</accession>
<keyword evidence="2 5" id="KW-0732">Signal</keyword>
<dbReference type="PROSITE" id="PS51155">
    <property type="entry name" value="CHIT_BIND_RR_2"/>
    <property type="match status" value="1"/>
</dbReference>
<feature type="signal peptide" evidence="5">
    <location>
        <begin position="1"/>
        <end position="15"/>
    </location>
</feature>
<feature type="chain" id="PRO_5035762551" evidence="5">
    <location>
        <begin position="16"/>
        <end position="125"/>
    </location>
</feature>
<dbReference type="InterPro" id="IPR031311">
    <property type="entry name" value="CHIT_BIND_RR_consensus"/>
</dbReference>
<dbReference type="EMBL" id="CAJQZP010001142">
    <property type="protein sequence ID" value="CAG5021335.1"/>
    <property type="molecule type" value="Genomic_DNA"/>
</dbReference>
<evidence type="ECO:0000313" key="7">
    <source>
        <dbReference type="Proteomes" id="UP000691718"/>
    </source>
</evidence>
<gene>
    <name evidence="6" type="ORF">PAPOLLO_LOCUS17497</name>
</gene>
<evidence type="ECO:0000256" key="5">
    <source>
        <dbReference type="SAM" id="SignalP"/>
    </source>
</evidence>
<name>A0A8S3XET6_PARAO</name>